<accession>A0A9Y2AHG2</accession>
<reference evidence="2" key="1">
    <citation type="submission" date="2023-03" db="EMBL/GenBank/DDBJ databases">
        <title>Selenobaculum gbiensis gen. nov. sp. nov., a new bacterium isolated from the gut microbiota of IBD patient.</title>
        <authorList>
            <person name="Yeo S."/>
            <person name="Park H."/>
            <person name="Huh C.S."/>
        </authorList>
    </citation>
    <scope>NUCLEOTIDE SEQUENCE</scope>
    <source>
        <strain evidence="2">ICN-92133</strain>
    </source>
</reference>
<dbReference type="RefSeq" id="WP_147669916.1">
    <property type="nucleotide sequence ID" value="NZ_CP120678.1"/>
</dbReference>
<sequence>MKFFSKIFIIFSLFFSVHSPFAYAELSTFESSYSNEETNYSVSLKHYTRYFPKENNSYPVYGLRFAIHNTDSPYIFEQENPPILIIDNIEYKQRASHQDIFIFHDIEANYNGTTYYDSIFIRTLTEKTVQALITAKKISIIIPIKNQASIEIDLPKDIVAEWRKCSLLSKS</sequence>
<dbReference type="EMBL" id="CP120678">
    <property type="protein sequence ID" value="WIW69763.1"/>
    <property type="molecule type" value="Genomic_DNA"/>
</dbReference>
<evidence type="ECO:0000313" key="2">
    <source>
        <dbReference type="EMBL" id="WIW69763.1"/>
    </source>
</evidence>
<dbReference type="KEGG" id="sgbi:P3F81_07505"/>
<feature type="chain" id="PRO_5040824472" evidence="1">
    <location>
        <begin position="25"/>
        <end position="171"/>
    </location>
</feature>
<keyword evidence="1" id="KW-0732">Signal</keyword>
<proteinExistence type="predicted"/>
<keyword evidence="3" id="KW-1185">Reference proteome</keyword>
<organism evidence="2 3">
    <name type="scientific">Selenobaculum gibii</name>
    <dbReference type="NCBI Taxonomy" id="3054208"/>
    <lineage>
        <taxon>Bacteria</taxon>
        <taxon>Bacillati</taxon>
        <taxon>Bacillota</taxon>
        <taxon>Negativicutes</taxon>
        <taxon>Selenomonadales</taxon>
        <taxon>Selenomonadaceae</taxon>
        <taxon>Selenobaculum</taxon>
    </lineage>
</organism>
<evidence type="ECO:0000313" key="3">
    <source>
        <dbReference type="Proteomes" id="UP001243623"/>
    </source>
</evidence>
<protein>
    <submittedName>
        <fullName evidence="2">Uncharacterized protein</fullName>
    </submittedName>
</protein>
<name>A0A9Y2AHG2_9FIRM</name>
<dbReference type="AlphaFoldDB" id="A0A9Y2AHG2"/>
<feature type="signal peptide" evidence="1">
    <location>
        <begin position="1"/>
        <end position="24"/>
    </location>
</feature>
<gene>
    <name evidence="2" type="ORF">P3F81_07505</name>
</gene>
<evidence type="ECO:0000256" key="1">
    <source>
        <dbReference type="SAM" id="SignalP"/>
    </source>
</evidence>
<dbReference type="Proteomes" id="UP001243623">
    <property type="component" value="Chromosome"/>
</dbReference>